<dbReference type="InterPro" id="IPR025686">
    <property type="entry name" value="Glucos_trans_II"/>
</dbReference>
<feature type="transmembrane region" description="Helical" evidence="1">
    <location>
        <begin position="141"/>
        <end position="161"/>
    </location>
</feature>
<feature type="transmembrane region" description="Helical" evidence="1">
    <location>
        <begin position="84"/>
        <end position="104"/>
    </location>
</feature>
<feature type="transmembrane region" description="Helical" evidence="1">
    <location>
        <begin position="324"/>
        <end position="341"/>
    </location>
</feature>
<proteinExistence type="predicted"/>
<dbReference type="Proteomes" id="UP001498935">
    <property type="component" value="Unassembled WGS sequence"/>
</dbReference>
<feature type="transmembrane region" description="Helical" evidence="1">
    <location>
        <begin position="21"/>
        <end position="41"/>
    </location>
</feature>
<evidence type="ECO:0000313" key="2">
    <source>
        <dbReference type="EMBL" id="GAA5340075.1"/>
    </source>
</evidence>
<feature type="transmembrane region" description="Helical" evidence="1">
    <location>
        <begin position="258"/>
        <end position="281"/>
    </location>
</feature>
<sequence>MKSKLNTLTKWLDKKRQPRTILTALIILAALFFFPIISANVDYNDDTARNVMFGDAHSFATNGRFVAEWITQFLSGFNSPIMNFGQLGQILGIVAVVAAVWLLLKRRLDYTAKSFLFVAPLIANPFLLENVSYRYDALGMLIAYGLAISAFTFFSCTWKGIALSAGLLFVSFGIYQAMPTVTLGLALVWLAMTVFREKKIRNGILDTLGVTGAYAAGLIGYLIVHLLIPTATNHTQLSASLSAVRGNLGRLRDLLVEYLAGGFITPVLIATIAVALVAAVLVIRQLKSRTIQILIAAAALLLIPFVFLGPLILTPDTIIKPRVVPAFALIGVALAAPLLLVKRTKVVGVLLSMMLGLSLLVTIIFSFTHGAFVATQHEHRGVQMATVHSALELSEIHGLVYVEGSTTDPRQIRKMREQYPALSKYWSSSATWASRVLADIRGNTATDWKAHYPEKTAAICGGGAQPIVDADKFAIFAVPGTDEHLVFLRPSHDVDYCSWASKFQK</sequence>
<feature type="transmembrane region" description="Helical" evidence="1">
    <location>
        <begin position="204"/>
        <end position="228"/>
    </location>
</feature>
<feature type="transmembrane region" description="Helical" evidence="1">
    <location>
        <begin position="348"/>
        <end position="367"/>
    </location>
</feature>
<organism evidence="2 3">
    <name type="scientific">Brevibacterium ammoniilyticum</name>
    <dbReference type="NCBI Taxonomy" id="1046555"/>
    <lineage>
        <taxon>Bacteria</taxon>
        <taxon>Bacillati</taxon>
        <taxon>Actinomycetota</taxon>
        <taxon>Actinomycetes</taxon>
        <taxon>Micrococcales</taxon>
        <taxon>Brevibacteriaceae</taxon>
        <taxon>Brevibacterium</taxon>
    </lineage>
</organism>
<keyword evidence="1" id="KW-0812">Transmembrane</keyword>
<reference evidence="2 3" key="1">
    <citation type="submission" date="2024-02" db="EMBL/GenBank/DDBJ databases">
        <title>Characterization of antibiotic resistant novel bacterial strains and their environmental applications.</title>
        <authorList>
            <person name="Manzoor S."/>
            <person name="Abbas S."/>
            <person name="Arshad M."/>
            <person name="Li W.J."/>
            <person name="Ahmed I."/>
        </authorList>
    </citation>
    <scope>NUCLEOTIDE SEQUENCE [LARGE SCALE GENOMIC DNA]</scope>
    <source>
        <strain evidence="2 3">KACC 15558</strain>
    </source>
</reference>
<evidence type="ECO:0008006" key="4">
    <source>
        <dbReference type="Google" id="ProtNLM"/>
    </source>
</evidence>
<keyword evidence="3" id="KW-1185">Reference proteome</keyword>
<evidence type="ECO:0000313" key="3">
    <source>
        <dbReference type="Proteomes" id="UP001498935"/>
    </source>
</evidence>
<accession>A0ABP9TXP7</accession>
<comment type="caution">
    <text evidence="2">The sequence shown here is derived from an EMBL/GenBank/DDBJ whole genome shotgun (WGS) entry which is preliminary data.</text>
</comment>
<dbReference type="EMBL" id="BAABNP010000003">
    <property type="protein sequence ID" value="GAA5340075.1"/>
    <property type="molecule type" value="Genomic_DNA"/>
</dbReference>
<feature type="transmembrane region" description="Helical" evidence="1">
    <location>
        <begin position="293"/>
        <end position="312"/>
    </location>
</feature>
<keyword evidence="1" id="KW-1133">Transmembrane helix</keyword>
<keyword evidence="1" id="KW-0472">Membrane</keyword>
<feature type="transmembrane region" description="Helical" evidence="1">
    <location>
        <begin position="167"/>
        <end position="192"/>
    </location>
</feature>
<dbReference type="Pfam" id="PF14264">
    <property type="entry name" value="Glucos_trans_II"/>
    <property type="match status" value="1"/>
</dbReference>
<evidence type="ECO:0000256" key="1">
    <source>
        <dbReference type="SAM" id="Phobius"/>
    </source>
</evidence>
<name>A0ABP9TXP7_9MICO</name>
<protein>
    <recommendedName>
        <fullName evidence="4">Glucosyl transferase GtrII</fullName>
    </recommendedName>
</protein>
<gene>
    <name evidence="2" type="ORF">KACC15558_11150</name>
</gene>
<dbReference type="RefSeq" id="WP_342037528.1">
    <property type="nucleotide sequence ID" value="NZ_BAABBK010000003.1"/>
</dbReference>